<keyword evidence="2" id="KW-1185">Reference proteome</keyword>
<dbReference type="Proteomes" id="UP000193642">
    <property type="component" value="Unassembled WGS sequence"/>
</dbReference>
<sequence length="317" mass="34973">MVISISSDASTASTASTSSSGVISYQQCIMLFDRDVDEIPPHVAAASRRYLQIQLREFFQGFGRKRLVEYATNLGVNHSRLTDATLVSDLAYQVAKVGRQIVYKRNPGIYRAFDPGLEKIGVCVGYQHWGPNRGPFCISYAGTSRLSGSDKVSRSISIAGILEDTYGYIPSNYNGMQMITLVEKQQQRPGVTGKGLSGAFDSETMLVQGAVVEARGPVLNSDLVMGIDSTKVSKLWNLEVKLVKRRGESKKNYNNRKRAAKKERTVAKVTEMISSGDIILENPVAGELTHDICDAILIAMTLSEWYNNALMIGMKRW</sequence>
<protein>
    <submittedName>
        <fullName evidence="1">Uncharacterized protein</fullName>
    </submittedName>
</protein>
<evidence type="ECO:0000313" key="2">
    <source>
        <dbReference type="Proteomes" id="UP000193642"/>
    </source>
</evidence>
<gene>
    <name evidence="1" type="ORF">BCR33DRAFT_720471</name>
</gene>
<dbReference type="OrthoDB" id="2172671at2759"/>
<comment type="caution">
    <text evidence="1">The sequence shown here is derived from an EMBL/GenBank/DDBJ whole genome shotgun (WGS) entry which is preliminary data.</text>
</comment>
<name>A0A1Y2BVI9_9FUNG</name>
<dbReference type="EMBL" id="MCGO01000042">
    <property type="protein sequence ID" value="ORY38792.1"/>
    <property type="molecule type" value="Genomic_DNA"/>
</dbReference>
<evidence type="ECO:0000313" key="1">
    <source>
        <dbReference type="EMBL" id="ORY38792.1"/>
    </source>
</evidence>
<dbReference type="AlphaFoldDB" id="A0A1Y2BVI9"/>
<reference evidence="1 2" key="1">
    <citation type="submission" date="2016-07" db="EMBL/GenBank/DDBJ databases">
        <title>Pervasive Adenine N6-methylation of Active Genes in Fungi.</title>
        <authorList>
            <consortium name="DOE Joint Genome Institute"/>
            <person name="Mondo S.J."/>
            <person name="Dannebaum R.O."/>
            <person name="Kuo R.C."/>
            <person name="Labutti K."/>
            <person name="Haridas S."/>
            <person name="Kuo A."/>
            <person name="Salamov A."/>
            <person name="Ahrendt S.R."/>
            <person name="Lipzen A."/>
            <person name="Sullivan W."/>
            <person name="Andreopoulos W.B."/>
            <person name="Clum A."/>
            <person name="Lindquist E."/>
            <person name="Daum C."/>
            <person name="Ramamoorthy G.K."/>
            <person name="Gryganskyi A."/>
            <person name="Culley D."/>
            <person name="Magnuson J.K."/>
            <person name="James T.Y."/>
            <person name="O'Malley M.A."/>
            <person name="Stajich J.E."/>
            <person name="Spatafora J.W."/>
            <person name="Visel A."/>
            <person name="Grigoriev I.V."/>
        </authorList>
    </citation>
    <scope>NUCLEOTIDE SEQUENCE [LARGE SCALE GENOMIC DNA]</scope>
    <source>
        <strain evidence="1 2">JEL800</strain>
    </source>
</reference>
<proteinExistence type="predicted"/>
<organism evidence="1 2">
    <name type="scientific">Rhizoclosmatium globosum</name>
    <dbReference type="NCBI Taxonomy" id="329046"/>
    <lineage>
        <taxon>Eukaryota</taxon>
        <taxon>Fungi</taxon>
        <taxon>Fungi incertae sedis</taxon>
        <taxon>Chytridiomycota</taxon>
        <taxon>Chytridiomycota incertae sedis</taxon>
        <taxon>Chytridiomycetes</taxon>
        <taxon>Chytridiales</taxon>
        <taxon>Chytriomycetaceae</taxon>
        <taxon>Rhizoclosmatium</taxon>
    </lineage>
</organism>
<accession>A0A1Y2BVI9</accession>